<dbReference type="AlphaFoldDB" id="A0A090INU3"/>
<dbReference type="Proteomes" id="UP000183794">
    <property type="component" value="Unassembled WGS sequence"/>
</dbReference>
<dbReference type="STRING" id="80854.MVIS_4327"/>
<dbReference type="EMBL" id="FPLD01000068">
    <property type="protein sequence ID" value="SGZ03504.1"/>
    <property type="molecule type" value="Genomic_DNA"/>
</dbReference>
<sequence>MAKGLDKHQHRKDELNAFGKNLARRARSHCETCDASGVKLNIFEVAPIPTTPDYDDCILICDTCSEQLNNPKCIDADHWRCLNKSMWSEVAIVQVTAIRMLRLLAEKHEWAADLDEMAYLEPEVEERINQQ</sequence>
<dbReference type="PATRIC" id="fig|80854.5.peg.4585"/>
<dbReference type="EMBL" id="FPLJ01000053">
    <property type="protein sequence ID" value="SGY92834.1"/>
    <property type="molecule type" value="Genomic_DNA"/>
</dbReference>
<dbReference type="HOGENOM" id="CLU_161930_0_0_6"/>
<reference evidence="2 4" key="2">
    <citation type="submission" date="2016-11" db="EMBL/GenBank/DDBJ databases">
        <authorList>
            <person name="Klemetsen T."/>
        </authorList>
    </citation>
    <scope>NUCLEOTIDE SEQUENCE [LARGE SCALE GENOMIC DNA]</scope>
    <source>
        <strain evidence="2">MT 2528</strain>
    </source>
</reference>
<keyword evidence="4" id="KW-1185">Reference proteome</keyword>
<organism evidence="3 5">
    <name type="scientific">Moritella viscosa</name>
    <dbReference type="NCBI Taxonomy" id="80854"/>
    <lineage>
        <taxon>Bacteria</taxon>
        <taxon>Pseudomonadati</taxon>
        <taxon>Pseudomonadota</taxon>
        <taxon>Gammaproteobacteria</taxon>
        <taxon>Alteromonadales</taxon>
        <taxon>Moritellaceae</taxon>
        <taxon>Moritella</taxon>
    </lineage>
</organism>
<accession>A0A090INU3</accession>
<dbReference type="SMART" id="SM00782">
    <property type="entry name" value="PhnA_Zn_Ribbon"/>
    <property type="match status" value="1"/>
</dbReference>
<evidence type="ECO:0000259" key="1">
    <source>
        <dbReference type="SMART" id="SM00782"/>
    </source>
</evidence>
<reference evidence="3 5" key="1">
    <citation type="submission" date="2016-11" db="EMBL/GenBank/DDBJ databases">
        <authorList>
            <person name="Jaros S."/>
            <person name="Januszkiewicz K."/>
            <person name="Wedrychowicz H."/>
        </authorList>
    </citation>
    <scope>NUCLEOTIDE SEQUENCE [LARGE SCALE GENOMIC DNA]</scope>
    <source>
        <strain evidence="3">NVI 5450</strain>
    </source>
</reference>
<evidence type="ECO:0000313" key="4">
    <source>
        <dbReference type="Proteomes" id="UP000182660"/>
    </source>
</evidence>
<dbReference type="Proteomes" id="UP000182660">
    <property type="component" value="Unassembled WGS sequence"/>
</dbReference>
<evidence type="ECO:0000313" key="2">
    <source>
        <dbReference type="EMBL" id="SGY92834.1"/>
    </source>
</evidence>
<dbReference type="InterPro" id="IPR013991">
    <property type="entry name" value="PhnaA_N_proteobac"/>
</dbReference>
<dbReference type="KEGG" id="mvs:MVIS_4327"/>
<dbReference type="OrthoDB" id="9810131at2"/>
<proteinExistence type="predicted"/>
<protein>
    <submittedName>
        <fullName evidence="2 3">PhnA protein</fullName>
    </submittedName>
</protein>
<evidence type="ECO:0000313" key="3">
    <source>
        <dbReference type="EMBL" id="SGZ03504.1"/>
    </source>
</evidence>
<dbReference type="GeneID" id="61296312"/>
<gene>
    <name evidence="2" type="ORF">MT2528_2453</name>
    <name evidence="3" type="ORF">NVI5450_2671</name>
</gene>
<dbReference type="RefSeq" id="WP_045112241.1">
    <property type="nucleotide sequence ID" value="NZ_CAWQZC010000088.1"/>
</dbReference>
<name>A0A090INU3_9GAMM</name>
<feature type="domain" description="PhnA protein N-terminal proteobacterial" evidence="1">
    <location>
        <begin position="21"/>
        <end position="69"/>
    </location>
</feature>
<evidence type="ECO:0000313" key="5">
    <source>
        <dbReference type="Proteomes" id="UP000183794"/>
    </source>
</evidence>